<evidence type="ECO:0000313" key="6">
    <source>
        <dbReference type="Proteomes" id="UP001254770"/>
    </source>
</evidence>
<dbReference type="AlphaFoldDB" id="A0AAP5K7T4"/>
<evidence type="ECO:0000313" key="4">
    <source>
        <dbReference type="EMBL" id="MDT2538784.1"/>
    </source>
</evidence>
<dbReference type="GO" id="GO:0046872">
    <property type="term" value="F:metal ion binding"/>
    <property type="evidence" value="ECO:0007669"/>
    <property type="project" value="UniProtKB-KW"/>
</dbReference>
<dbReference type="PANTHER" id="PTHR11124">
    <property type="entry name" value="VACUOLAR SORTING PROTEIN VPS29"/>
    <property type="match status" value="1"/>
</dbReference>
<proteinExistence type="inferred from homology"/>
<gene>
    <name evidence="5" type="ORF">P7D69_07205</name>
    <name evidence="4" type="ORF">P7D78_11625</name>
</gene>
<keyword evidence="2" id="KW-0479">Metal-binding</keyword>
<reference evidence="5" key="1">
    <citation type="submission" date="2023-03" db="EMBL/GenBank/DDBJ databases">
        <authorList>
            <person name="Shen W."/>
            <person name="Cai J."/>
        </authorList>
    </citation>
    <scope>NUCLEOTIDE SEQUENCE</scope>
    <source>
        <strain evidence="4">B646-2</strain>
        <strain evidence="5">Y15</strain>
    </source>
</reference>
<name>A0AAP5K7T4_9ENTE</name>
<organism evidence="5 6">
    <name type="scientific">Enterococcus raffinosus</name>
    <dbReference type="NCBI Taxonomy" id="71452"/>
    <lineage>
        <taxon>Bacteria</taxon>
        <taxon>Bacillati</taxon>
        <taxon>Bacillota</taxon>
        <taxon>Bacilli</taxon>
        <taxon>Lactobacillales</taxon>
        <taxon>Enterococcaceae</taxon>
        <taxon>Enterococcus</taxon>
    </lineage>
</organism>
<dbReference type="SUPFAM" id="SSF56300">
    <property type="entry name" value="Metallo-dependent phosphatases"/>
    <property type="match status" value="1"/>
</dbReference>
<accession>A0AAP5K7T4</accession>
<dbReference type="NCBIfam" id="TIGR00040">
    <property type="entry name" value="yfcE"/>
    <property type="match status" value="1"/>
</dbReference>
<evidence type="ECO:0000256" key="1">
    <source>
        <dbReference type="ARBA" id="ARBA00008950"/>
    </source>
</evidence>
<dbReference type="CDD" id="cd00841">
    <property type="entry name" value="MPP_YfcE"/>
    <property type="match status" value="1"/>
</dbReference>
<dbReference type="RefSeq" id="WP_010744771.1">
    <property type="nucleotide sequence ID" value="NZ_BAAAXM010000038.1"/>
</dbReference>
<dbReference type="InterPro" id="IPR041802">
    <property type="entry name" value="MPP_YfcE"/>
</dbReference>
<protein>
    <recommendedName>
        <fullName evidence="2">Phosphoesterase</fullName>
        <ecNumber evidence="2">3.1.4.-</ecNumber>
    </recommendedName>
</protein>
<comment type="cofactor">
    <cofactor evidence="2">
        <name>a divalent metal cation</name>
        <dbReference type="ChEBI" id="CHEBI:60240"/>
    </cofactor>
</comment>
<sequence length="170" mass="19173">MKYLVVSDNHGDRNILVEIVNRYVGMVDQMFHCGDSELKANDELWQHFTVVTGNCDYDPAYKKEQILSIGDDVIYMTHGHLSNVRFGLTTLALQAQEAGANIALFGHIHQAVAELDNHILFLNPGSISQPRGPIQIPSYAIIDSEKDGYSIQFYNRAHQPIEELVANFER</sequence>
<evidence type="ECO:0000256" key="2">
    <source>
        <dbReference type="RuleBase" id="RU362039"/>
    </source>
</evidence>
<dbReference type="Gene3D" id="3.60.21.10">
    <property type="match status" value="1"/>
</dbReference>
<dbReference type="InterPro" id="IPR029052">
    <property type="entry name" value="Metallo-depent_PP-like"/>
</dbReference>
<dbReference type="InterPro" id="IPR024654">
    <property type="entry name" value="Calcineurin-like_PHP_lpxH"/>
</dbReference>
<dbReference type="GO" id="GO:0016787">
    <property type="term" value="F:hydrolase activity"/>
    <property type="evidence" value="ECO:0007669"/>
    <property type="project" value="UniProtKB-UniRule"/>
</dbReference>
<dbReference type="EMBL" id="JARPXM010000011">
    <property type="protein sequence ID" value="MDT2538784.1"/>
    <property type="molecule type" value="Genomic_DNA"/>
</dbReference>
<evidence type="ECO:0000313" key="5">
    <source>
        <dbReference type="EMBL" id="MDT2544118.1"/>
    </source>
</evidence>
<evidence type="ECO:0000259" key="3">
    <source>
        <dbReference type="Pfam" id="PF12850"/>
    </source>
</evidence>
<comment type="similarity">
    <text evidence="1 2">Belongs to the metallophosphoesterase superfamily. YfcE family.</text>
</comment>
<feature type="domain" description="Calcineurin-like phosphoesterase" evidence="3">
    <location>
        <begin position="1"/>
        <end position="146"/>
    </location>
</feature>
<dbReference type="Proteomes" id="UP001254770">
    <property type="component" value="Unassembled WGS sequence"/>
</dbReference>
<dbReference type="Pfam" id="PF12850">
    <property type="entry name" value="Metallophos_2"/>
    <property type="match status" value="1"/>
</dbReference>
<dbReference type="EC" id="3.1.4.-" evidence="2"/>
<comment type="caution">
    <text evidence="5">The sequence shown here is derived from an EMBL/GenBank/DDBJ whole genome shotgun (WGS) entry which is preliminary data.</text>
</comment>
<dbReference type="EMBL" id="JARPXL010000005">
    <property type="protein sequence ID" value="MDT2544118.1"/>
    <property type="molecule type" value="Genomic_DNA"/>
</dbReference>
<dbReference type="InterPro" id="IPR000979">
    <property type="entry name" value="Phosphodiesterase_MJ0936/Vps29"/>
</dbReference>
<dbReference type="Proteomes" id="UP001249240">
    <property type="component" value="Unassembled WGS sequence"/>
</dbReference>